<keyword evidence="2" id="KW-0813">Transport</keyword>
<feature type="transmembrane region" description="Helical" evidence="7">
    <location>
        <begin position="183"/>
        <end position="201"/>
    </location>
</feature>
<dbReference type="EMBL" id="JBHSWG010000004">
    <property type="protein sequence ID" value="MFC6762635.1"/>
    <property type="molecule type" value="Genomic_DNA"/>
</dbReference>
<dbReference type="Pfam" id="PF07690">
    <property type="entry name" value="MFS_1"/>
    <property type="match status" value="1"/>
</dbReference>
<gene>
    <name evidence="9" type="ORF">ACFQFQ_25920</name>
    <name evidence="10" type="ORF">ACFQFQ_26045</name>
    <name evidence="11" type="ORF">ACFQFQ_28655</name>
</gene>
<evidence type="ECO:0000313" key="11">
    <source>
        <dbReference type="EMBL" id="MFC6762635.1"/>
    </source>
</evidence>
<feature type="transmembrane region" description="Helical" evidence="7">
    <location>
        <begin position="301"/>
        <end position="321"/>
    </location>
</feature>
<evidence type="ECO:0000256" key="7">
    <source>
        <dbReference type="SAM" id="Phobius"/>
    </source>
</evidence>
<keyword evidence="4 7" id="KW-1133">Transmembrane helix</keyword>
<feature type="transmembrane region" description="Helical" evidence="7">
    <location>
        <begin position="274"/>
        <end position="295"/>
    </location>
</feature>
<feature type="domain" description="Major facilitator superfamily (MFS) profile" evidence="8">
    <location>
        <begin position="1"/>
        <end position="325"/>
    </location>
</feature>
<evidence type="ECO:0000259" key="8">
    <source>
        <dbReference type="PROSITE" id="PS50850"/>
    </source>
</evidence>
<feature type="transmembrane region" description="Helical" evidence="7">
    <location>
        <begin position="147"/>
        <end position="171"/>
    </location>
</feature>
<feature type="region of interest" description="Disordered" evidence="6">
    <location>
        <begin position="332"/>
        <end position="354"/>
    </location>
</feature>
<feature type="transmembrane region" description="Helical" evidence="7">
    <location>
        <begin position="35"/>
        <end position="56"/>
    </location>
</feature>
<dbReference type="PROSITE" id="PS50850">
    <property type="entry name" value="MFS"/>
    <property type="match status" value="1"/>
</dbReference>
<dbReference type="InterPro" id="IPR011701">
    <property type="entry name" value="MFS"/>
</dbReference>
<keyword evidence="5 7" id="KW-0472">Membrane</keyword>
<reference evidence="9" key="3">
    <citation type="submission" date="2024-09" db="EMBL/GenBank/DDBJ databases">
        <authorList>
            <person name="Sun Q."/>
            <person name="Mori K."/>
        </authorList>
    </citation>
    <scope>NUCLEOTIDE SEQUENCE</scope>
    <source>
        <strain evidence="9">NBRC 109054</strain>
    </source>
</reference>
<comment type="caution">
    <text evidence="9">The sequence shown here is derived from an EMBL/GenBank/DDBJ whole genome shotgun (WGS) entry which is preliminary data.</text>
</comment>
<reference evidence="9" key="1">
    <citation type="journal article" date="2014" name="Int. J. Syst. Evol. Microbiol.">
        <title>Complete genome of a new Firmicutes species belonging to the dominant human colonic microbiota ('Ruminococcus bicirculans') reveals two chromosomes and a selective capacity to utilize plant glucans.</title>
        <authorList>
            <consortium name="NISC Comparative Sequencing Program"/>
            <person name="Wegmann U."/>
            <person name="Louis P."/>
            <person name="Goesmann A."/>
            <person name="Henrissat B."/>
            <person name="Duncan S.H."/>
            <person name="Flint H.J."/>
        </authorList>
    </citation>
    <scope>NUCLEOTIDE SEQUENCE</scope>
    <source>
        <strain evidence="9">NBRC 109054</strain>
    </source>
</reference>
<dbReference type="CDD" id="cd17320">
    <property type="entry name" value="MFS_MdfA_MDR_like"/>
    <property type="match status" value="1"/>
</dbReference>
<keyword evidence="3 7" id="KW-0812">Transmembrane</keyword>
<sequence length="354" mass="37336">MSDALGRRPVTIAFLLLYCAASVLAMLAPTVEMLILARFAQGVGASVGVAISRALVRDLFTDEKSSRIMNLIGIILALGPALAPTLGGLMLLVFGWRSLFVVMTLIGLGAIMAVLLWMKETVERDLSRLNLRALGRSYRMLLGNRQFLTAAGVIGGALGAIYAQATFLPFILIDKVGLTPQQFGLAMLAQSGSFFTASLIMRALMNRFSAKRLVPIGLALIALGSLGTMSLLIWPPSFLHVMIPVAIYAFGIAFVMPDMSTVALAPFRREAGAAAAMLGFIQMGSGLFVGTLGALLGNAVLAMGLLIPAMGATACFAYFLHRRTNVIMHARSTPPPGGAGPMGPRTAPVTGPDR</sequence>
<dbReference type="PANTHER" id="PTHR42718:SF9">
    <property type="entry name" value="MAJOR FACILITATOR SUPERFAMILY MULTIDRUG TRANSPORTER MFSC"/>
    <property type="match status" value="1"/>
</dbReference>
<evidence type="ECO:0000313" key="12">
    <source>
        <dbReference type="Proteomes" id="UP001596353"/>
    </source>
</evidence>
<evidence type="ECO:0000256" key="3">
    <source>
        <dbReference type="ARBA" id="ARBA00022692"/>
    </source>
</evidence>
<dbReference type="PRINTS" id="PR01036">
    <property type="entry name" value="TCRTETB"/>
</dbReference>
<dbReference type="SUPFAM" id="SSF103473">
    <property type="entry name" value="MFS general substrate transporter"/>
    <property type="match status" value="1"/>
</dbReference>
<evidence type="ECO:0000256" key="5">
    <source>
        <dbReference type="ARBA" id="ARBA00023136"/>
    </source>
</evidence>
<evidence type="ECO:0000256" key="6">
    <source>
        <dbReference type="SAM" id="MobiDB-lite"/>
    </source>
</evidence>
<dbReference type="Proteomes" id="UP001596353">
    <property type="component" value="Unassembled WGS sequence"/>
</dbReference>
<evidence type="ECO:0000256" key="2">
    <source>
        <dbReference type="ARBA" id="ARBA00022448"/>
    </source>
</evidence>
<organism evidence="9 12">
    <name type="scientific">Sulfitobacter porphyrae</name>
    <dbReference type="NCBI Taxonomy" id="1246864"/>
    <lineage>
        <taxon>Bacteria</taxon>
        <taxon>Pseudomonadati</taxon>
        <taxon>Pseudomonadota</taxon>
        <taxon>Alphaproteobacteria</taxon>
        <taxon>Rhodobacterales</taxon>
        <taxon>Roseobacteraceae</taxon>
        <taxon>Sulfitobacter</taxon>
    </lineage>
</organism>
<name>A0ABW2B9B5_9RHOB</name>
<dbReference type="EMBL" id="JBHSWG010000004">
    <property type="protein sequence ID" value="MFC6762171.1"/>
    <property type="molecule type" value="Genomic_DNA"/>
</dbReference>
<proteinExistence type="predicted"/>
<feature type="transmembrane region" description="Helical" evidence="7">
    <location>
        <begin position="99"/>
        <end position="118"/>
    </location>
</feature>
<dbReference type="InterPro" id="IPR020846">
    <property type="entry name" value="MFS_dom"/>
</dbReference>
<evidence type="ECO:0000313" key="10">
    <source>
        <dbReference type="EMBL" id="MFC6762192.1"/>
    </source>
</evidence>
<dbReference type="Gene3D" id="1.20.1720.10">
    <property type="entry name" value="Multidrug resistance protein D"/>
    <property type="match status" value="1"/>
</dbReference>
<feature type="transmembrane region" description="Helical" evidence="7">
    <location>
        <begin position="68"/>
        <end position="93"/>
    </location>
</feature>
<feature type="transmembrane region" description="Helical" evidence="7">
    <location>
        <begin position="213"/>
        <end position="234"/>
    </location>
</feature>
<comment type="subcellular location">
    <subcellularLocation>
        <location evidence="1">Membrane</location>
        <topology evidence="1">Multi-pass membrane protein</topology>
    </subcellularLocation>
</comment>
<evidence type="ECO:0000313" key="9">
    <source>
        <dbReference type="EMBL" id="MFC6762171.1"/>
    </source>
</evidence>
<reference evidence="12" key="2">
    <citation type="journal article" date="2019" name="Int. J. Syst. Evol. Microbiol.">
        <title>The Global Catalogue of Microorganisms (GCM) 10K type strain sequencing project: providing services to taxonomists for standard genome sequencing and annotation.</title>
        <authorList>
            <consortium name="The Broad Institute Genomics Platform"/>
            <consortium name="The Broad Institute Genome Sequencing Center for Infectious Disease"/>
            <person name="Wu L."/>
            <person name="Ma J."/>
        </authorList>
    </citation>
    <scope>NUCLEOTIDE SEQUENCE [LARGE SCALE GENOMIC DNA]</scope>
    <source>
        <strain evidence="12">CCUG 66188</strain>
    </source>
</reference>
<dbReference type="PANTHER" id="PTHR42718">
    <property type="entry name" value="MAJOR FACILITATOR SUPERFAMILY MULTIDRUG TRANSPORTER MFSC"/>
    <property type="match status" value="1"/>
</dbReference>
<accession>A0ABW2B9B5</accession>
<dbReference type="EMBL" id="JBHSWG010000004">
    <property type="protein sequence ID" value="MFC6762192.1"/>
    <property type="molecule type" value="Genomic_DNA"/>
</dbReference>
<keyword evidence="12" id="KW-1185">Reference proteome</keyword>
<protein>
    <submittedName>
        <fullName evidence="9">Multidrug effflux MFS transporter</fullName>
    </submittedName>
</protein>
<feature type="transmembrane region" description="Helical" evidence="7">
    <location>
        <begin position="246"/>
        <end position="267"/>
    </location>
</feature>
<dbReference type="InterPro" id="IPR036259">
    <property type="entry name" value="MFS_trans_sf"/>
</dbReference>
<evidence type="ECO:0000256" key="1">
    <source>
        <dbReference type="ARBA" id="ARBA00004141"/>
    </source>
</evidence>
<evidence type="ECO:0000256" key="4">
    <source>
        <dbReference type="ARBA" id="ARBA00022989"/>
    </source>
</evidence>